<gene>
    <name evidence="3" type="ORF">EQU50_03290</name>
</gene>
<dbReference type="Proteomes" id="UP000293550">
    <property type="component" value="Unassembled WGS sequence"/>
</dbReference>
<dbReference type="SUPFAM" id="SSF143011">
    <property type="entry name" value="RelE-like"/>
    <property type="match status" value="1"/>
</dbReference>
<dbReference type="InterPro" id="IPR007712">
    <property type="entry name" value="RelE/ParE_toxin"/>
</dbReference>
<dbReference type="InterPro" id="IPR035093">
    <property type="entry name" value="RelE/ParE_toxin_dom_sf"/>
</dbReference>
<sequence length="91" mass="10873">MKLQWTDKAVSDIIRLHQFLSPSNKIAADKSVQSLVKAPLMLIETPRIGDRLCGFEPHEVRRLLVQKYEIRYEIRDQTIYILRVWHTRENR</sequence>
<dbReference type="PANTHER" id="PTHR33755">
    <property type="entry name" value="TOXIN PARE1-RELATED"/>
    <property type="match status" value="1"/>
</dbReference>
<dbReference type="OrthoDB" id="573800at2"/>
<dbReference type="RefSeq" id="WP_130153723.1">
    <property type="nucleotide sequence ID" value="NZ_SCFB01000004.1"/>
</dbReference>
<dbReference type="PANTHER" id="PTHR33755:SF7">
    <property type="entry name" value="TOXIN MODULE OF TOXIN-ANTITOXIN SYSTEM RELE_STBE FAMILY"/>
    <property type="match status" value="1"/>
</dbReference>
<proteinExistence type="inferred from homology"/>
<accession>A0A4Q7DKA3</accession>
<dbReference type="InterPro" id="IPR051803">
    <property type="entry name" value="TA_system_RelE-like_toxin"/>
</dbReference>
<comment type="caution">
    <text evidence="3">The sequence shown here is derived from an EMBL/GenBank/DDBJ whole genome shotgun (WGS) entry which is preliminary data.</text>
</comment>
<evidence type="ECO:0000313" key="4">
    <source>
        <dbReference type="Proteomes" id="UP000293550"/>
    </source>
</evidence>
<evidence type="ECO:0000313" key="3">
    <source>
        <dbReference type="EMBL" id="RZI46625.1"/>
    </source>
</evidence>
<organism evidence="3 4">
    <name type="scientific">Candidatus Finniella inopinata</name>
    <dbReference type="NCBI Taxonomy" id="1696036"/>
    <lineage>
        <taxon>Bacteria</taxon>
        <taxon>Pseudomonadati</taxon>
        <taxon>Pseudomonadota</taxon>
        <taxon>Alphaproteobacteria</taxon>
        <taxon>Holosporales</taxon>
        <taxon>Candidatus Paracaedibacteraceae</taxon>
        <taxon>Candidatus Finniella</taxon>
    </lineage>
</organism>
<evidence type="ECO:0000256" key="1">
    <source>
        <dbReference type="ARBA" id="ARBA00006226"/>
    </source>
</evidence>
<dbReference type="EMBL" id="SCFB01000004">
    <property type="protein sequence ID" value="RZI46625.1"/>
    <property type="molecule type" value="Genomic_DNA"/>
</dbReference>
<keyword evidence="4" id="KW-1185">Reference proteome</keyword>
<dbReference type="Gene3D" id="3.30.2310.20">
    <property type="entry name" value="RelE-like"/>
    <property type="match status" value="1"/>
</dbReference>
<name>A0A4Q7DKA3_9PROT</name>
<dbReference type="AlphaFoldDB" id="A0A4Q7DKA3"/>
<evidence type="ECO:0000256" key="2">
    <source>
        <dbReference type="ARBA" id="ARBA00022649"/>
    </source>
</evidence>
<reference evidence="3 4" key="1">
    <citation type="submission" date="2018-10" db="EMBL/GenBank/DDBJ databases">
        <title>An updated phylogeny of the Alphaproteobacteria reveals that the parasitic Rickettsiales and Holosporales have independent origins.</title>
        <authorList>
            <person name="Munoz-Gomez S.A."/>
            <person name="Hess S."/>
            <person name="Burger G."/>
            <person name="Lang B.F."/>
            <person name="Susko E."/>
            <person name="Slamovits C.H."/>
            <person name="Roger A.J."/>
        </authorList>
    </citation>
    <scope>NUCLEOTIDE SEQUENCE [LARGE SCALE GENOMIC DNA]</scope>
    <source>
        <strain evidence="3">HOLO01</strain>
    </source>
</reference>
<keyword evidence="2" id="KW-1277">Toxin-antitoxin system</keyword>
<dbReference type="Pfam" id="PF05016">
    <property type="entry name" value="ParE_toxin"/>
    <property type="match status" value="1"/>
</dbReference>
<comment type="similarity">
    <text evidence="1">Belongs to the RelE toxin family.</text>
</comment>
<protein>
    <submittedName>
        <fullName evidence="3">Type II toxin-antitoxin system RelE/ParE family toxin</fullName>
    </submittedName>
</protein>